<reference evidence="3 4" key="1">
    <citation type="submission" date="2024-06" db="EMBL/GenBank/DDBJ databases">
        <title>A chromosome-level genome assembly of beet webworm, Loxostege sticticalis.</title>
        <authorList>
            <person name="Zhang Y."/>
        </authorList>
    </citation>
    <scope>NUCLEOTIDE SEQUENCE [LARGE SCALE GENOMIC DNA]</scope>
    <source>
        <strain evidence="3">AQ026</strain>
        <tissue evidence="3">Whole body</tissue>
    </source>
</reference>
<accession>A0ABR3HU34</accession>
<organism evidence="3 4">
    <name type="scientific">Loxostege sticticalis</name>
    <name type="common">Beet webworm moth</name>
    <dbReference type="NCBI Taxonomy" id="481309"/>
    <lineage>
        <taxon>Eukaryota</taxon>
        <taxon>Metazoa</taxon>
        <taxon>Ecdysozoa</taxon>
        <taxon>Arthropoda</taxon>
        <taxon>Hexapoda</taxon>
        <taxon>Insecta</taxon>
        <taxon>Pterygota</taxon>
        <taxon>Neoptera</taxon>
        <taxon>Endopterygota</taxon>
        <taxon>Lepidoptera</taxon>
        <taxon>Glossata</taxon>
        <taxon>Ditrysia</taxon>
        <taxon>Pyraloidea</taxon>
        <taxon>Crambidae</taxon>
        <taxon>Pyraustinae</taxon>
        <taxon>Loxostege</taxon>
    </lineage>
</organism>
<dbReference type="EMBL" id="JBEUOH010000013">
    <property type="protein sequence ID" value="KAL0880072.1"/>
    <property type="molecule type" value="Genomic_DNA"/>
</dbReference>
<dbReference type="Proteomes" id="UP001549920">
    <property type="component" value="Unassembled WGS sequence"/>
</dbReference>
<evidence type="ECO:0000256" key="1">
    <source>
        <dbReference type="SAM" id="MobiDB-lite"/>
    </source>
</evidence>
<evidence type="ECO:0000313" key="4">
    <source>
        <dbReference type="Proteomes" id="UP001549920"/>
    </source>
</evidence>
<protein>
    <submittedName>
        <fullName evidence="3">Uncharacterized protein</fullName>
    </submittedName>
</protein>
<keyword evidence="4" id="KW-1185">Reference proteome</keyword>
<gene>
    <name evidence="3" type="ORF">ABMA27_002564</name>
</gene>
<feature type="compositionally biased region" description="Pro residues" evidence="1">
    <location>
        <begin position="129"/>
        <end position="140"/>
    </location>
</feature>
<feature type="compositionally biased region" description="Low complexity" evidence="1">
    <location>
        <begin position="119"/>
        <end position="128"/>
    </location>
</feature>
<feature type="region of interest" description="Disordered" evidence="1">
    <location>
        <begin position="119"/>
        <end position="143"/>
    </location>
</feature>
<feature type="chain" id="PRO_5045085185" evidence="2">
    <location>
        <begin position="25"/>
        <end position="187"/>
    </location>
</feature>
<feature type="region of interest" description="Disordered" evidence="1">
    <location>
        <begin position="50"/>
        <end position="77"/>
    </location>
</feature>
<feature type="signal peptide" evidence="2">
    <location>
        <begin position="1"/>
        <end position="24"/>
    </location>
</feature>
<name>A0ABR3HU34_LOXSC</name>
<feature type="region of interest" description="Disordered" evidence="1">
    <location>
        <begin position="165"/>
        <end position="187"/>
    </location>
</feature>
<keyword evidence="2" id="KW-0732">Signal</keyword>
<evidence type="ECO:0000313" key="3">
    <source>
        <dbReference type="EMBL" id="KAL0880072.1"/>
    </source>
</evidence>
<evidence type="ECO:0000256" key="2">
    <source>
        <dbReference type="SAM" id="SignalP"/>
    </source>
</evidence>
<proteinExistence type="predicted"/>
<sequence>MLTDANNLKTELVWFLCAISLSTSTKIHSGDDADSYAYSTVDRSFDKSHYEGAQTVSSPSEGVDKPRPARGAPAMTTTTAASTTPVYNWTTICMYCQAATTSVPTTPPVNVSTTAAPVTTPVNNMTQTSPPPVTQPPMPVTQPGKHLTPGWPWYGSSKEDHGYDHEAPYGSYESEDSHETFEGFSSW</sequence>
<comment type="caution">
    <text evidence="3">The sequence shown here is derived from an EMBL/GenBank/DDBJ whole genome shotgun (WGS) entry which is preliminary data.</text>
</comment>